<name>A0A179UDJ2_BLAGS</name>
<protein>
    <submittedName>
        <fullName evidence="1">Phosphotransferase enzyme family protein</fullName>
    </submittedName>
</protein>
<accession>A0A179UDJ2</accession>
<evidence type="ECO:0000313" key="2">
    <source>
        <dbReference type="Proteomes" id="UP000002038"/>
    </source>
</evidence>
<dbReference type="GO" id="GO:0005739">
    <property type="term" value="C:mitochondrion"/>
    <property type="evidence" value="ECO:0007669"/>
    <property type="project" value="TreeGrafter"/>
</dbReference>
<dbReference type="AlphaFoldDB" id="A0A179UDJ2"/>
<dbReference type="PANTHER" id="PTHR36091">
    <property type="entry name" value="ALTERED INHERITANCE OF MITOCHONDRIA PROTEIN 9, MITOCHONDRIAL"/>
    <property type="match status" value="1"/>
</dbReference>
<dbReference type="GeneID" id="8510435"/>
<dbReference type="InterPro" id="IPR051035">
    <property type="entry name" value="Mito_inheritance_9"/>
</dbReference>
<dbReference type="RefSeq" id="XP_031576556.1">
    <property type="nucleotide sequence ID" value="XM_031720388.1"/>
</dbReference>
<dbReference type="OrthoDB" id="2968323at2759"/>
<keyword evidence="2" id="KW-1185">Reference proteome</keyword>
<proteinExistence type="predicted"/>
<organism evidence="1 2">
    <name type="scientific">Blastomyces gilchristii (strain SLH14081)</name>
    <name type="common">Blastomyces dermatitidis</name>
    <dbReference type="NCBI Taxonomy" id="559298"/>
    <lineage>
        <taxon>Eukaryota</taxon>
        <taxon>Fungi</taxon>
        <taxon>Dikarya</taxon>
        <taxon>Ascomycota</taxon>
        <taxon>Pezizomycotina</taxon>
        <taxon>Eurotiomycetes</taxon>
        <taxon>Eurotiomycetidae</taxon>
        <taxon>Onygenales</taxon>
        <taxon>Ajellomycetaceae</taxon>
        <taxon>Blastomyces</taxon>
    </lineage>
</organism>
<dbReference type="PANTHER" id="PTHR36091:SF1">
    <property type="entry name" value="ALTERED INHERITANCE OF MITOCHONDRIA PROTEIN 9, MITOCHONDRIAL"/>
    <property type="match status" value="1"/>
</dbReference>
<sequence length="266" mass="31279">MREYGRRKFVFGPLALREFWEKERSQMSIDREPWKSIKAYLESIARREISWTGKYASSSAKAPGYLKLSEAQRSPEEHIQLLNKYLDAISAVIPSNPYVIRPTIYHPDLHRYLVEIDWQSIWAAPLILQARASRLIDYNGGIILHLPENFKQLDQDEKTHVRDQSITSLSELVSFAGNSWDDDIIPLREYLIRLERTTQQGLNETQDFWDMLEGTVDRTSWTTNEEDFEGAVDYFLKLRETSLKTLDGTEREEFELRTHWVLGHKR</sequence>
<dbReference type="VEuPathDB" id="FungiDB:BDBG_01557"/>
<reference evidence="2" key="1">
    <citation type="journal article" date="2015" name="PLoS Genet.">
        <title>The dynamic genome and transcriptome of the human fungal pathogen Blastomyces and close relative Emmonsia.</title>
        <authorList>
            <person name="Munoz J.F."/>
            <person name="Gauthier G.M."/>
            <person name="Desjardins C.A."/>
            <person name="Gallo J.E."/>
            <person name="Holder J."/>
            <person name="Sullivan T.D."/>
            <person name="Marty A.J."/>
            <person name="Carmen J.C."/>
            <person name="Chen Z."/>
            <person name="Ding L."/>
            <person name="Gujja S."/>
            <person name="Magrini V."/>
            <person name="Misas E."/>
            <person name="Mitreva M."/>
            <person name="Priest M."/>
            <person name="Saif S."/>
            <person name="Whiston E.A."/>
            <person name="Young S."/>
            <person name="Zeng Q."/>
            <person name="Goldman W.E."/>
            <person name="Mardis E.R."/>
            <person name="Taylor J.W."/>
            <person name="McEwen J.G."/>
            <person name="Clay O.K."/>
            <person name="Klein B.S."/>
            <person name="Cuomo C.A."/>
        </authorList>
    </citation>
    <scope>NUCLEOTIDE SEQUENCE [LARGE SCALE GENOMIC DNA]</scope>
    <source>
        <strain evidence="2">SLH14081</strain>
    </source>
</reference>
<dbReference type="EMBL" id="GG657449">
    <property type="protein sequence ID" value="OAT05121.1"/>
    <property type="molecule type" value="Genomic_DNA"/>
</dbReference>
<dbReference type="Proteomes" id="UP000002038">
    <property type="component" value="Unassembled WGS sequence"/>
</dbReference>
<gene>
    <name evidence="1" type="ORF">BDBG_01557</name>
</gene>
<evidence type="ECO:0000313" key="1">
    <source>
        <dbReference type="EMBL" id="OAT05121.1"/>
    </source>
</evidence>
<dbReference type="KEGG" id="bgh:BDBG_01557"/>